<dbReference type="AlphaFoldDB" id="A0A1Q8HYM9"/>
<sequence length="71" mass="7765">MTLTHLENGGWTLADLHRLSIHELDEENGALLDKALHSTDSIPLSPIIESAIESEIIINSDSTSNAQERSL</sequence>
<evidence type="ECO:0000313" key="1">
    <source>
        <dbReference type="EMBL" id="OLL13943.1"/>
    </source>
</evidence>
<gene>
    <name evidence="2" type="ORF">BKH30_00510</name>
    <name evidence="1" type="ORF">BKH32_11185</name>
</gene>
<evidence type="ECO:0000313" key="3">
    <source>
        <dbReference type="Proteomes" id="UP000185736"/>
    </source>
</evidence>
<accession>A0A1Q8HYM9</accession>
<name>A0A1Q8HYM9_9ACTO</name>
<dbReference type="EMBL" id="MSGO01000051">
    <property type="protein sequence ID" value="OLL13943.1"/>
    <property type="molecule type" value="Genomic_DNA"/>
</dbReference>
<dbReference type="Proteomes" id="UP000186855">
    <property type="component" value="Unassembled WGS sequence"/>
</dbReference>
<evidence type="ECO:0000313" key="2">
    <source>
        <dbReference type="EMBL" id="OLO57143.1"/>
    </source>
</evidence>
<dbReference type="NCBIfam" id="NF038044">
    <property type="entry name" value="act_def_assoc_B"/>
    <property type="match status" value="1"/>
</dbReference>
<reference evidence="3 4" key="1">
    <citation type="submission" date="2016-12" db="EMBL/GenBank/DDBJ databases">
        <title>Genomic comparison of strains in the 'Actinomyces naeslundii' group.</title>
        <authorList>
            <person name="Mughal S.R."/>
            <person name="Do T."/>
            <person name="Gilbert S.C."/>
            <person name="Witherden E.A."/>
            <person name="Didelot X."/>
            <person name="Beighton D."/>
        </authorList>
    </citation>
    <scope>NUCLEOTIDE SEQUENCE [LARGE SCALE GENOMIC DNA]</scope>
    <source>
        <strain evidence="2 4">S24V</strain>
        <strain evidence="1 3">S64C</strain>
    </source>
</reference>
<comment type="caution">
    <text evidence="1">The sequence shown here is derived from an EMBL/GenBank/DDBJ whole genome shotgun (WGS) entry which is preliminary data.</text>
</comment>
<protein>
    <submittedName>
        <fullName evidence="1">Uncharacterized protein</fullName>
    </submittedName>
</protein>
<dbReference type="EMBL" id="MSKI01000005">
    <property type="protein sequence ID" value="OLO57143.1"/>
    <property type="molecule type" value="Genomic_DNA"/>
</dbReference>
<evidence type="ECO:0000313" key="4">
    <source>
        <dbReference type="Proteomes" id="UP000186855"/>
    </source>
</evidence>
<organism evidence="1 3">
    <name type="scientific">Actinomyces oris</name>
    <dbReference type="NCBI Taxonomy" id="544580"/>
    <lineage>
        <taxon>Bacteria</taxon>
        <taxon>Bacillati</taxon>
        <taxon>Actinomycetota</taxon>
        <taxon>Actinomycetes</taxon>
        <taxon>Actinomycetales</taxon>
        <taxon>Actinomycetaceae</taxon>
        <taxon>Actinomyces</taxon>
    </lineage>
</organism>
<proteinExistence type="predicted"/>
<dbReference type="Proteomes" id="UP000185736">
    <property type="component" value="Unassembled WGS sequence"/>
</dbReference>